<evidence type="ECO:0000259" key="1">
    <source>
        <dbReference type="Pfam" id="PF00501"/>
    </source>
</evidence>
<accession>A0ABU1N3S8</accession>
<dbReference type="Pfam" id="PF23562">
    <property type="entry name" value="AMP-binding_C_3"/>
    <property type="match status" value="1"/>
</dbReference>
<keyword evidence="3" id="KW-1185">Reference proteome</keyword>
<dbReference type="Proteomes" id="UP001262754">
    <property type="component" value="Unassembled WGS sequence"/>
</dbReference>
<dbReference type="InterPro" id="IPR020845">
    <property type="entry name" value="AMP-binding_CS"/>
</dbReference>
<sequence>MDGTSETHAPFRDARYAPRALEVERRGDVLILRNPTPYSRTVQTVTAPLIRWASQAPHRIWLAERPGEHGEGAAGWRTVTYAEAADQVARLASGLAGLGLSRGKPLLILARNGIDNALVGYAAMSLGAPIAPVSPQYGLKGADLSRLAFAVERLKPAAVYVDDAEAFAEALAAPFLAGLPVIASRNVRDSDVAFEALQDSPPQPPVCRPDDVAKLLLTSGSTGQPKAVICTHANIALNAAQIAACYEDPDPPVLVNSAPWSHSLGANAILHMVLHRGGSLYIDTGQPLAGRFDETVRNLREVATTYHNMVPAGWGLLVGELERDPALAAKFFEKVRVLQYGGASMAQSILDRVQAVALRTIGCRVTFAAGYGATETGPTACNIHWLNARAGMVGLPTPGTAVKLVPVLDGPPDKFEIRVKGPQVSPGYLDMPQASAAAFDEDGFYRLGDAARLADRLDPAAGLVFDGRLVENFKLASGAFVVAGALRVAAVSAIAGAVSDAVVCGEGREGVGLMLFLDPKACLRIGDPKAVKAAIRAGLERLNGLAKGGGKVTRALILDDAPDAASGELTDKGYINQALARERRPAELARLFAEEPDDGVMVFA</sequence>
<dbReference type="Pfam" id="PF00501">
    <property type="entry name" value="AMP-binding"/>
    <property type="match status" value="1"/>
</dbReference>
<reference evidence="2 3" key="1">
    <citation type="submission" date="2023-07" db="EMBL/GenBank/DDBJ databases">
        <title>Sorghum-associated microbial communities from plants grown in Nebraska, USA.</title>
        <authorList>
            <person name="Schachtman D."/>
        </authorList>
    </citation>
    <scope>NUCLEOTIDE SEQUENCE [LARGE SCALE GENOMIC DNA]</scope>
    <source>
        <strain evidence="2 3">DS2154</strain>
    </source>
</reference>
<dbReference type="PANTHER" id="PTHR24096">
    <property type="entry name" value="LONG-CHAIN-FATTY-ACID--COA LIGASE"/>
    <property type="match status" value="1"/>
</dbReference>
<dbReference type="InterPro" id="IPR000873">
    <property type="entry name" value="AMP-dep_synth/lig_dom"/>
</dbReference>
<organism evidence="2 3">
    <name type="scientific">Caulobacter rhizosphaerae</name>
    <dbReference type="NCBI Taxonomy" id="2010972"/>
    <lineage>
        <taxon>Bacteria</taxon>
        <taxon>Pseudomonadati</taxon>
        <taxon>Pseudomonadota</taxon>
        <taxon>Alphaproteobacteria</taxon>
        <taxon>Caulobacterales</taxon>
        <taxon>Caulobacteraceae</taxon>
        <taxon>Caulobacter</taxon>
    </lineage>
</organism>
<dbReference type="EMBL" id="JAVDRL010000011">
    <property type="protein sequence ID" value="MDR6533110.1"/>
    <property type="molecule type" value="Genomic_DNA"/>
</dbReference>
<evidence type="ECO:0000313" key="3">
    <source>
        <dbReference type="Proteomes" id="UP001262754"/>
    </source>
</evidence>
<dbReference type="EC" id="6.2.1.34" evidence="2"/>
<feature type="domain" description="AMP-dependent synthetase/ligase" evidence="1">
    <location>
        <begin position="53"/>
        <end position="429"/>
    </location>
</feature>
<keyword evidence="2" id="KW-0436">Ligase</keyword>
<dbReference type="Gene3D" id="3.40.50.12780">
    <property type="entry name" value="N-terminal domain of ligase-like"/>
    <property type="match status" value="1"/>
</dbReference>
<dbReference type="InterPro" id="IPR042099">
    <property type="entry name" value="ANL_N_sf"/>
</dbReference>
<gene>
    <name evidence="2" type="ORF">J2800_003871</name>
</gene>
<dbReference type="GO" id="GO:0050563">
    <property type="term" value="F:trans-feruloyl-CoA synthase activity"/>
    <property type="evidence" value="ECO:0007669"/>
    <property type="project" value="UniProtKB-EC"/>
</dbReference>
<name>A0ABU1N3S8_9CAUL</name>
<proteinExistence type="predicted"/>
<protein>
    <submittedName>
        <fullName evidence="2">Feruloyl-CoA synthase</fullName>
        <ecNumber evidence="2">6.2.1.34</ecNumber>
    </submittedName>
</protein>
<dbReference type="SUPFAM" id="SSF56801">
    <property type="entry name" value="Acetyl-CoA synthetase-like"/>
    <property type="match status" value="1"/>
</dbReference>
<dbReference type="PANTHER" id="PTHR24096:SF420">
    <property type="entry name" value="LONG-CHAIN-FATTY-ACID--COA LIGASE-RELATED"/>
    <property type="match status" value="1"/>
</dbReference>
<evidence type="ECO:0000313" key="2">
    <source>
        <dbReference type="EMBL" id="MDR6533110.1"/>
    </source>
</evidence>
<comment type="caution">
    <text evidence="2">The sequence shown here is derived from an EMBL/GenBank/DDBJ whole genome shotgun (WGS) entry which is preliminary data.</text>
</comment>
<dbReference type="RefSeq" id="WP_310033859.1">
    <property type="nucleotide sequence ID" value="NZ_JAVDRL010000011.1"/>
</dbReference>
<dbReference type="PROSITE" id="PS00455">
    <property type="entry name" value="AMP_BINDING"/>
    <property type="match status" value="1"/>
</dbReference>